<proteinExistence type="predicted"/>
<reference evidence="3" key="2">
    <citation type="submission" date="2000-02" db="EMBL/GenBank/DDBJ databases">
        <authorList>
            <person name="Obermaier B."/>
            <person name="Ottenwaelder B."/>
            <person name="Duchemin D."/>
            <person name="Zeitler K."/>
            <person name="Mewes H.W."/>
            <person name="Lemcke K."/>
            <person name="Mayer K.F.X."/>
            <person name="Quetier F."/>
            <person name="Salanoubat M."/>
        </authorList>
    </citation>
    <scope>NUCLEOTIDE SEQUENCE</scope>
</reference>
<evidence type="ECO:0000259" key="2">
    <source>
        <dbReference type="Pfam" id="PF14214"/>
    </source>
</evidence>
<sequence length="489" mass="56656">MGEVSPYTAIKNLKHFKTSCSRIHIFLCYFQGNKIQAGIKKNIYSNYRGYAEENGTNTDTDEDDDWSDYHNSSESDYEENLQEDFYWSSQEECSSYSSLDEDVNAEDMAQIPDDIIYEAKDKFDILNMLENAFGKPKSKPVIPPNPKSAYVDEGDPVYSCDKGKVDHCLPKDRGPNMFAIQGENYYLMGALKPKSGAKAKFQQLYIVDTENEVKNRYNIMSNENESENGQKKKKIMKLLNRVNPHVKAFRYARDRFNTDAQESFHMRIIAARKTDPRIYNLPTASEVAALIPGDFHEDMDKLDIVLQETTSGKLKRINGYRLGIKKARTNGHGDGKKEQKDVSMRQWFAYRLQERKAEKHILFRSKRLLQQFIVDAYTMIESNRLRYIKKNQPKFRSSTREPIQNASNSGNNDLENQGKEVKIPASFTGGPRYMTNNYLDAMAICKHFGFPSLFITFTCNPKWPEIVRFCKERNLKSEDRQDIICRILR</sequence>
<feature type="region of interest" description="Disordered" evidence="1">
    <location>
        <begin position="54"/>
        <end position="73"/>
    </location>
</feature>
<dbReference type="PIR" id="T47375">
    <property type="entry name" value="T47375"/>
</dbReference>
<name>Q9M186_ARATH</name>
<dbReference type="InterPro" id="IPR025476">
    <property type="entry name" value="Helitron_helicase-like"/>
</dbReference>
<feature type="region of interest" description="Disordered" evidence="1">
    <location>
        <begin position="393"/>
        <end position="420"/>
    </location>
</feature>
<protein>
    <submittedName>
        <fullName evidence="3">Uncharacterized protein T5C2_30</fullName>
    </submittedName>
</protein>
<reference key="1">
    <citation type="journal article" date="2000" name="Nature">
        <title>Sequence and analysis of chromosome 3 of the plant Arabidopsis thaliana.</title>
        <authorList>
            <consortium name="European Union Chromosome 3 Arabidopsis Sequencing Consortium"/>
            <consortium name="Institute for Genomic Research"/>
            <consortium name="Kazusa DNA Research Institute"/>
            <person name="Salanoubat M."/>
            <person name="Lemcke K."/>
            <person name="Rieger M."/>
            <person name="Ansorge W."/>
            <person name="Unseld M."/>
            <person name="Fartmann B."/>
            <person name="Valle G."/>
            <person name="Blocker H."/>
            <person name="Perez-Alonso M."/>
            <person name="Obermaier B."/>
            <person name="Delseny M."/>
            <person name="Boutry M."/>
            <person name="Grivell L.A."/>
            <person name="Mache R."/>
            <person name="Puigdomenech P."/>
            <person name="De Simone V."/>
            <person name="Choisne N."/>
            <person name="Artiguenave F."/>
            <person name="Robert C."/>
            <person name="Brottier P."/>
            <person name="Wincker P."/>
            <person name="Cattolico L."/>
            <person name="Weissenbach J."/>
            <person name="Saurin W."/>
            <person name="Quetier F."/>
            <person name="Schafer M."/>
            <person name="Muller-Auer S."/>
            <person name="Gabel C."/>
            <person name="Fuchs M."/>
            <person name="Benes V."/>
            <person name="Wurmbach E."/>
            <person name="Drzonek H."/>
            <person name="Erfle H."/>
            <person name="Jordan N."/>
            <person name="Bangert S."/>
            <person name="Wiedelmann R."/>
            <person name="Kranz H."/>
            <person name="Voss H."/>
            <person name="Holland R."/>
            <person name="Brandt P."/>
            <person name="Nyakatura G."/>
            <person name="Vezzi A."/>
            <person name="D'Angelo M."/>
            <person name="Pallavicini A."/>
            <person name="Toppo S."/>
            <person name="Simionati B."/>
            <person name="Conrad A."/>
            <person name="Hornischer K."/>
            <person name="Kauer G."/>
            <person name="Lohnert T.H."/>
            <person name="Nordsiek G."/>
            <person name="Reichelt J."/>
            <person name="Scharfe M."/>
            <person name="Schon O."/>
            <person name="Bargues M."/>
            <person name="Terol J."/>
            <person name="Climent J."/>
            <person name="Navarro P."/>
            <person name="Collado C."/>
            <person name="Perez-Perez A."/>
            <person name="Ottenwalder B."/>
            <person name="Duchemin D."/>
            <person name="Cooke R."/>
            <person name="Laudie M."/>
            <person name="Berger-Llauro C."/>
            <person name="Purnelle B."/>
            <person name="Masuy D."/>
            <person name="de Haan M."/>
            <person name="Maarse A.C."/>
            <person name="Alcaraz J.P."/>
            <person name="Cottet A."/>
            <person name="Casacuberta E."/>
            <person name="Monfort A."/>
            <person name="Argiriou A."/>
            <person name="flores M."/>
            <person name="Liguori R."/>
            <person name="Vitale D."/>
            <person name="Mannhaupt G."/>
            <person name="Haase D."/>
            <person name="Schoof H."/>
            <person name="Rudd S."/>
            <person name="Zaccaria P."/>
            <person name="Mewes H.W."/>
            <person name="Mayer K.F."/>
            <person name="Kaul S."/>
            <person name="Town C.D."/>
            <person name="Koo H.L."/>
            <person name="Tallon L.J."/>
            <person name="Jenkins J."/>
            <person name="Rooney T."/>
            <person name="Rizzo M."/>
            <person name="Walts A."/>
            <person name="Utterback T."/>
            <person name="Fujii C.Y."/>
            <person name="Shea T.P."/>
            <person name="Creasy T.H."/>
            <person name="Haas B."/>
            <person name="Maiti R."/>
            <person name="Wu D."/>
            <person name="Peterson J."/>
            <person name="Van Aken S."/>
            <person name="Pai G."/>
            <person name="Militscher J."/>
            <person name="Sellers P."/>
            <person name="Gill J.E."/>
            <person name="Feldblyum T.V."/>
            <person name="Preuss D."/>
            <person name="Lin X."/>
            <person name="Nierman W.C."/>
            <person name="Salzberg S.L."/>
            <person name="White O."/>
            <person name="Venter J.C."/>
            <person name="Fraser C.M."/>
            <person name="Kaneko T."/>
            <person name="Nakamura Y."/>
            <person name="Sato S."/>
            <person name="Kato T."/>
            <person name="Asamizu E."/>
            <person name="Sasamoto S."/>
            <person name="Kimura T."/>
            <person name="Idesawa K."/>
            <person name="Kawashima K."/>
            <person name="Kishida Y."/>
            <person name="Kiyokawa C."/>
            <person name="Kohara M."/>
            <person name="Matsumoto M."/>
            <person name="Matsuno A."/>
            <person name="Muraki A."/>
            <person name="Nakayama S."/>
            <person name="Nakazaki N."/>
            <person name="Shinpo S."/>
            <person name="Takeuchi C."/>
            <person name="Wada T."/>
            <person name="Watanabe A."/>
            <person name="Yamada M."/>
            <person name="Yasuda M."/>
            <person name="Tabata S."/>
        </authorList>
    </citation>
    <scope>NUCLEOTIDE SEQUENCE [LARGE SCALE GENOMIC DNA]</scope>
    <source>
        <strain>cv. Columbia</strain>
    </source>
</reference>
<accession>Q9M186</accession>
<dbReference type="AlphaFoldDB" id="Q9M186"/>
<evidence type="ECO:0000313" key="3">
    <source>
        <dbReference type="EMBL" id="CAB81574.1"/>
    </source>
</evidence>
<reference evidence="3" key="3">
    <citation type="submission" date="2000-03" db="EMBL/GenBank/DDBJ databases">
        <authorList>
            <person name="EU Arabidopsis sequencing project"/>
        </authorList>
    </citation>
    <scope>NUCLEOTIDE SEQUENCE</scope>
</reference>
<organism evidence="3">
    <name type="scientific">Arabidopsis thaliana</name>
    <name type="common">Mouse-ear cress</name>
    <dbReference type="NCBI Taxonomy" id="3702"/>
    <lineage>
        <taxon>Eukaryota</taxon>
        <taxon>Viridiplantae</taxon>
        <taxon>Streptophyta</taxon>
        <taxon>Embryophyta</taxon>
        <taxon>Tracheophyta</taxon>
        <taxon>Spermatophyta</taxon>
        <taxon>Magnoliopsida</taxon>
        <taxon>eudicotyledons</taxon>
        <taxon>Gunneridae</taxon>
        <taxon>Pentapetalae</taxon>
        <taxon>rosids</taxon>
        <taxon>malvids</taxon>
        <taxon>Brassicales</taxon>
        <taxon>Brassicaceae</taxon>
        <taxon>Camelineae</taxon>
        <taxon>Arabidopsis</taxon>
    </lineage>
</organism>
<feature type="compositionally biased region" description="Polar residues" evidence="1">
    <location>
        <begin position="394"/>
        <end position="415"/>
    </location>
</feature>
<dbReference type="PANTHER" id="PTHR45786">
    <property type="entry name" value="DNA BINDING PROTEIN-LIKE"/>
    <property type="match status" value="1"/>
</dbReference>
<dbReference type="EMBL" id="AL138664">
    <property type="protein sequence ID" value="CAB81574.1"/>
    <property type="molecule type" value="Genomic_DNA"/>
</dbReference>
<feature type="domain" description="Helitron helicase-like" evidence="2">
    <location>
        <begin position="347"/>
        <end position="486"/>
    </location>
</feature>
<dbReference type="PANTHER" id="PTHR45786:SF66">
    <property type="entry name" value="HOOK MOTIF PROTEIN, PUTATIVE-RELATED"/>
    <property type="match status" value="1"/>
</dbReference>
<gene>
    <name evidence="3" type="primary">T5C2_30</name>
</gene>
<evidence type="ECO:0000256" key="1">
    <source>
        <dbReference type="SAM" id="MobiDB-lite"/>
    </source>
</evidence>
<dbReference type="Pfam" id="PF14214">
    <property type="entry name" value="Helitron_like_N"/>
    <property type="match status" value="1"/>
</dbReference>